<name>A0A272EQG2_9RHOO</name>
<dbReference type="GO" id="GO:0016817">
    <property type="term" value="F:hydrolase activity, acting on acid anhydrides"/>
    <property type="evidence" value="ECO:0007669"/>
    <property type="project" value="InterPro"/>
</dbReference>
<dbReference type="EMBL" id="NMRN01000040">
    <property type="protein sequence ID" value="PAS92347.1"/>
    <property type="molecule type" value="Genomic_DNA"/>
</dbReference>
<dbReference type="Pfam" id="PF08707">
    <property type="entry name" value="PriCT_2"/>
    <property type="match status" value="1"/>
</dbReference>
<evidence type="ECO:0000313" key="5">
    <source>
        <dbReference type="Proteomes" id="UP000216107"/>
    </source>
</evidence>
<protein>
    <recommendedName>
        <fullName evidence="2">DNA primase/polymerase bifunctional N-terminal domain-containing protein</fullName>
    </recommendedName>
</protein>
<proteinExistence type="predicted"/>
<reference evidence="3 6" key="1">
    <citation type="submission" date="2016-08" db="EMBL/GenBank/DDBJ databases">
        <title>Candidatus Dactylopiibacterium carminicum genome sequence.</title>
        <authorList>
            <person name="Ramirez-Puebla S.T."/>
            <person name="Ormeno-Orrillo E."/>
            <person name="Vera-Ponce De Leon A."/>
            <person name="Luis L."/>
            <person name="Sanchez-Flores A."/>
            <person name="Monica R."/>
            <person name="Martinez-Romero E."/>
        </authorList>
    </citation>
    <scope>NUCLEOTIDE SEQUENCE [LARGE SCALE GENOMIC DNA]</scope>
    <source>
        <strain evidence="3">END1</strain>
    </source>
</reference>
<dbReference type="EMBL" id="MDUX01000043">
    <property type="protein sequence ID" value="KAF7598593.1"/>
    <property type="molecule type" value="Genomic_DNA"/>
</dbReference>
<dbReference type="OrthoDB" id="110640at2"/>
<evidence type="ECO:0000256" key="1">
    <source>
        <dbReference type="SAM" id="MobiDB-lite"/>
    </source>
</evidence>
<dbReference type="Pfam" id="PF09250">
    <property type="entry name" value="Prim-Pol"/>
    <property type="match status" value="1"/>
</dbReference>
<dbReference type="RefSeq" id="WP_095525175.1">
    <property type="nucleotide sequence ID" value="NZ_MDUX01000043.1"/>
</dbReference>
<feature type="region of interest" description="Disordered" evidence="1">
    <location>
        <begin position="1"/>
        <end position="32"/>
    </location>
</feature>
<dbReference type="CDD" id="cd04859">
    <property type="entry name" value="Prim_Pol"/>
    <property type="match status" value="1"/>
</dbReference>
<gene>
    <name evidence="3" type="ORF">BGI27_12300</name>
    <name evidence="4" type="ORF">CGU29_11855</name>
</gene>
<dbReference type="SMART" id="SM00943">
    <property type="entry name" value="Prim-Pol"/>
    <property type="match status" value="1"/>
</dbReference>
<feature type="domain" description="DNA primase/polymerase bifunctional N-terminal" evidence="2">
    <location>
        <begin position="46"/>
        <end position="203"/>
    </location>
</feature>
<evidence type="ECO:0000313" key="4">
    <source>
        <dbReference type="EMBL" id="PAS92347.1"/>
    </source>
</evidence>
<evidence type="ECO:0000313" key="6">
    <source>
        <dbReference type="Proteomes" id="UP000623509"/>
    </source>
</evidence>
<keyword evidence="6" id="KW-1185">Reference proteome</keyword>
<accession>A0A272EQG2</accession>
<dbReference type="InterPro" id="IPR015330">
    <property type="entry name" value="DNA_primase/pol_bifunc_N"/>
</dbReference>
<comment type="caution">
    <text evidence="4">The sequence shown here is derived from an EMBL/GenBank/DDBJ whole genome shotgun (WGS) entry which is preliminary data.</text>
</comment>
<dbReference type="InterPro" id="IPR014819">
    <property type="entry name" value="PriCT_2"/>
</dbReference>
<dbReference type="SUPFAM" id="SSF56747">
    <property type="entry name" value="Prim-pol domain"/>
    <property type="match status" value="1"/>
</dbReference>
<dbReference type="Proteomes" id="UP000623509">
    <property type="component" value="Unassembled WGS sequence"/>
</dbReference>
<evidence type="ECO:0000259" key="2">
    <source>
        <dbReference type="SMART" id="SM00943"/>
    </source>
</evidence>
<organism evidence="4 5">
    <name type="scientific">Candidatus Dactylopiibacterium carminicum</name>
    <dbReference type="NCBI Taxonomy" id="857335"/>
    <lineage>
        <taxon>Bacteria</taxon>
        <taxon>Pseudomonadati</taxon>
        <taxon>Pseudomonadota</taxon>
        <taxon>Betaproteobacteria</taxon>
        <taxon>Rhodocyclales</taxon>
        <taxon>Rhodocyclaceae</taxon>
        <taxon>Candidatus Dactylopiibacterium</taxon>
    </lineage>
</organism>
<dbReference type="Proteomes" id="UP000216107">
    <property type="component" value="Unassembled WGS sequence"/>
</dbReference>
<feature type="compositionally biased region" description="Basic and acidic residues" evidence="1">
    <location>
        <begin position="1"/>
        <end position="30"/>
    </location>
</feature>
<dbReference type="AlphaFoldDB" id="A0A272EQG2"/>
<reference evidence="4 5" key="2">
    <citation type="submission" date="2017-07" db="EMBL/GenBank/DDBJ databases">
        <title>Candidatus Dactylopiibacterium carminicum, a nitrogen-fixing symbiont of the cochineal insect Dactylopius coccus and Dactylopius opuntiae (Hemiptera: Coccoidea: Dactylopiidae).</title>
        <authorList>
            <person name="Vera A."/>
        </authorList>
    </citation>
    <scope>NUCLEOTIDE SEQUENCE [LARGE SCALE GENOMIC DNA]</scope>
    <source>
        <strain evidence="4 5">NFDCM</strain>
    </source>
</reference>
<sequence length="317" mass="34871">MSTKENAHGEQDRGRKESPLENGLDKHEQVNHAATTLRETPSFDDADFLVRAGYELIPLRSNSKAPRDKDWPRRTYDLAVVLAEARARSGNLGVRLRPTDLVIDVDPRNGGDDSIAKLSANLGLDLGTFPHVATGGGGHHYYLRKPSDVATFGKLAAYPGIDFKTVGGQVVAPGAVHPETGHRYESDFWLLGPDETPQAQSALLELLRIRRLDKPEGSEHDRWGEITPEMLAANLEILDPDDFGEGHYEEWLHLAMACHHATAGEGRQEFIDWSTEGAGYEDHAEVIGYKWDSFHATASCGSRPVIRTYSAARNVGG</sequence>
<evidence type="ECO:0000313" key="3">
    <source>
        <dbReference type="EMBL" id="KAF7598593.1"/>
    </source>
</evidence>